<sequence length="93" mass="10117">MQEMLRGLSPQPTPSLTCTTSLAPAASPPVSRGWQLPPPRHGMNVRPSSRMIPVRRPTCLPLPEKGSEQHLALVFPSLFVRSPPTLRLSLSGL</sequence>
<dbReference type="AlphaFoldDB" id="A0A452SLE0"/>
<dbReference type="GeneTree" id="ENSGT00950000186326"/>
<feature type="region of interest" description="Disordered" evidence="1">
    <location>
        <begin position="1"/>
        <end position="48"/>
    </location>
</feature>
<evidence type="ECO:0000313" key="2">
    <source>
        <dbReference type="Ensembl" id="ENSUAMP00000033436.1"/>
    </source>
</evidence>
<protein>
    <submittedName>
        <fullName evidence="2">Uncharacterized protein</fullName>
    </submittedName>
</protein>
<keyword evidence="3" id="KW-1185">Reference proteome</keyword>
<dbReference type="Proteomes" id="UP000291022">
    <property type="component" value="Unassembled WGS sequence"/>
</dbReference>
<evidence type="ECO:0000313" key="3">
    <source>
        <dbReference type="Proteomes" id="UP000291022"/>
    </source>
</evidence>
<reference evidence="2" key="3">
    <citation type="submission" date="2025-09" db="UniProtKB">
        <authorList>
            <consortium name="Ensembl"/>
        </authorList>
    </citation>
    <scope>IDENTIFICATION</scope>
</reference>
<reference evidence="2" key="2">
    <citation type="submission" date="2025-08" db="UniProtKB">
        <authorList>
            <consortium name="Ensembl"/>
        </authorList>
    </citation>
    <scope>IDENTIFICATION</scope>
</reference>
<accession>A0A452SLE0</accession>
<name>A0A452SLE0_URSAM</name>
<organism evidence="2 3">
    <name type="scientific">Ursus americanus</name>
    <name type="common">American black bear</name>
    <name type="synonym">Euarctos americanus</name>
    <dbReference type="NCBI Taxonomy" id="9643"/>
    <lineage>
        <taxon>Eukaryota</taxon>
        <taxon>Metazoa</taxon>
        <taxon>Chordata</taxon>
        <taxon>Craniata</taxon>
        <taxon>Vertebrata</taxon>
        <taxon>Euteleostomi</taxon>
        <taxon>Mammalia</taxon>
        <taxon>Eutheria</taxon>
        <taxon>Laurasiatheria</taxon>
        <taxon>Carnivora</taxon>
        <taxon>Caniformia</taxon>
        <taxon>Ursidae</taxon>
        <taxon>Ursus</taxon>
    </lineage>
</organism>
<reference evidence="3" key="1">
    <citation type="submission" date="2016-06" db="EMBL/GenBank/DDBJ databases">
        <title>De novo assembly and RNA-Seq shows season-dependent expression and editing in black bear kidneys.</title>
        <authorList>
            <person name="Korstanje R."/>
            <person name="Srivastava A."/>
            <person name="Sarsani V.K."/>
            <person name="Sheehan S.M."/>
            <person name="Seger R.L."/>
            <person name="Barter M.E."/>
            <person name="Lindqvist C."/>
            <person name="Brody L.C."/>
            <person name="Mullikin J.C."/>
        </authorList>
    </citation>
    <scope>NUCLEOTIDE SEQUENCE [LARGE SCALE GENOMIC DNA]</scope>
</reference>
<dbReference type="OMA" id="KGSEQHL"/>
<dbReference type="Ensembl" id="ENSUAMT00000037246.1">
    <property type="protein sequence ID" value="ENSUAMP00000033436.1"/>
    <property type="gene ID" value="ENSUAMG00000025476.1"/>
</dbReference>
<evidence type="ECO:0000256" key="1">
    <source>
        <dbReference type="SAM" id="MobiDB-lite"/>
    </source>
</evidence>
<proteinExistence type="predicted"/>